<dbReference type="PANTHER" id="PTHR43065">
    <property type="entry name" value="SENSOR HISTIDINE KINASE"/>
    <property type="match status" value="1"/>
</dbReference>
<keyword evidence="4" id="KW-0808">Transferase</keyword>
<evidence type="ECO:0000256" key="1">
    <source>
        <dbReference type="ARBA" id="ARBA00000085"/>
    </source>
</evidence>
<keyword evidence="5" id="KW-0547">Nucleotide-binding</keyword>
<dbReference type="Pfam" id="PF02518">
    <property type="entry name" value="HATPase_c"/>
    <property type="match status" value="1"/>
</dbReference>
<sequence>MSFEKELAYLFEQKEKLFSNWFASIHENCPDFYSFSDLHTQVNLFFQFSTELEHPIENHALFDTIPEWCRKSIHEDLPISHVLISSHCWRNAIIEILYTYDGSNAALELIILLLTRQDAFDKKVSEEFWQLSKKIITDKDAKINEIHEDRIQLIGKMASSMAHEIRNPLTAIRGFLKLIRSNISTEISNKIGHYIGIIENEFESINMQITGFLSFSRNRKIEEEMMDFPVSAVVATTLSLLNPRIISEDISFTTSYEKDFIFNVQKTAIQQVLSNIINNAIDALFAIEQGKEISIVCSEDADHFYMIIWNNGPEIPEKMKSEMFLPFVTNKEYGTGLGLAICKEIMLRNNGDIMFSSTEFETTFTLSFQKPL</sequence>
<evidence type="ECO:0000313" key="11">
    <source>
        <dbReference type="Proteomes" id="UP001519887"/>
    </source>
</evidence>
<dbReference type="InterPro" id="IPR036890">
    <property type="entry name" value="HATPase_C_sf"/>
</dbReference>
<keyword evidence="6 10" id="KW-0418">Kinase</keyword>
<dbReference type="SUPFAM" id="SSF47384">
    <property type="entry name" value="Homodimeric domain of signal transducing histidine kinase"/>
    <property type="match status" value="1"/>
</dbReference>
<dbReference type="CDD" id="cd00082">
    <property type="entry name" value="HisKA"/>
    <property type="match status" value="1"/>
</dbReference>
<evidence type="ECO:0000256" key="7">
    <source>
        <dbReference type="ARBA" id="ARBA00022840"/>
    </source>
</evidence>
<dbReference type="GO" id="GO:0016301">
    <property type="term" value="F:kinase activity"/>
    <property type="evidence" value="ECO:0007669"/>
    <property type="project" value="UniProtKB-KW"/>
</dbReference>
<evidence type="ECO:0000256" key="3">
    <source>
        <dbReference type="ARBA" id="ARBA00022553"/>
    </source>
</evidence>
<evidence type="ECO:0000256" key="8">
    <source>
        <dbReference type="ARBA" id="ARBA00023012"/>
    </source>
</evidence>
<dbReference type="EMBL" id="JAHZIK010000492">
    <property type="protein sequence ID" value="MBW7456068.1"/>
    <property type="molecule type" value="Genomic_DNA"/>
</dbReference>
<dbReference type="SUPFAM" id="SSF55874">
    <property type="entry name" value="ATPase domain of HSP90 chaperone/DNA topoisomerase II/histidine kinase"/>
    <property type="match status" value="1"/>
</dbReference>
<dbReference type="RefSeq" id="WP_210045829.1">
    <property type="nucleotide sequence ID" value="NZ_JBHLVU010000017.1"/>
</dbReference>
<proteinExistence type="predicted"/>
<dbReference type="EC" id="2.7.13.3" evidence="2"/>
<evidence type="ECO:0000256" key="2">
    <source>
        <dbReference type="ARBA" id="ARBA00012438"/>
    </source>
</evidence>
<dbReference type="InterPro" id="IPR036097">
    <property type="entry name" value="HisK_dim/P_sf"/>
</dbReference>
<comment type="caution">
    <text evidence="10">The sequence shown here is derived from an EMBL/GenBank/DDBJ whole genome shotgun (WGS) entry which is preliminary data.</text>
</comment>
<evidence type="ECO:0000256" key="4">
    <source>
        <dbReference type="ARBA" id="ARBA00022679"/>
    </source>
</evidence>
<dbReference type="InterPro" id="IPR005467">
    <property type="entry name" value="His_kinase_dom"/>
</dbReference>
<dbReference type="SMART" id="SM00387">
    <property type="entry name" value="HATPase_c"/>
    <property type="match status" value="1"/>
</dbReference>
<keyword evidence="8" id="KW-0902">Two-component regulatory system</keyword>
<evidence type="ECO:0000259" key="9">
    <source>
        <dbReference type="PROSITE" id="PS50109"/>
    </source>
</evidence>
<dbReference type="PROSITE" id="PS50109">
    <property type="entry name" value="HIS_KIN"/>
    <property type="match status" value="1"/>
</dbReference>
<keyword evidence="11" id="KW-1185">Reference proteome</keyword>
<feature type="domain" description="Histidine kinase" evidence="9">
    <location>
        <begin position="160"/>
        <end position="372"/>
    </location>
</feature>
<dbReference type="Gene3D" id="3.30.565.10">
    <property type="entry name" value="Histidine kinase-like ATPase, C-terminal domain"/>
    <property type="match status" value="1"/>
</dbReference>
<evidence type="ECO:0000256" key="6">
    <source>
        <dbReference type="ARBA" id="ARBA00022777"/>
    </source>
</evidence>
<evidence type="ECO:0000256" key="5">
    <source>
        <dbReference type="ARBA" id="ARBA00022741"/>
    </source>
</evidence>
<reference evidence="10 11" key="1">
    <citation type="submission" date="2021-07" db="EMBL/GenBank/DDBJ databases">
        <title>Paenibacillus radiodurans sp. nov., isolated from the southeastern edge of Tengger Desert.</title>
        <authorList>
            <person name="Zhang G."/>
        </authorList>
    </citation>
    <scope>NUCLEOTIDE SEQUENCE [LARGE SCALE GENOMIC DNA]</scope>
    <source>
        <strain evidence="10 11">CCM 7311</strain>
    </source>
</reference>
<name>A0ABS7C569_9BACL</name>
<dbReference type="Pfam" id="PF00512">
    <property type="entry name" value="HisKA"/>
    <property type="match status" value="1"/>
</dbReference>
<dbReference type="Gene3D" id="1.10.287.130">
    <property type="match status" value="1"/>
</dbReference>
<keyword evidence="3" id="KW-0597">Phosphoprotein</keyword>
<comment type="catalytic activity">
    <reaction evidence="1">
        <text>ATP + protein L-histidine = ADP + protein N-phospho-L-histidine.</text>
        <dbReference type="EC" id="2.7.13.3"/>
    </reaction>
</comment>
<protein>
    <recommendedName>
        <fullName evidence="2">histidine kinase</fullName>
        <ecNumber evidence="2">2.7.13.3</ecNumber>
    </recommendedName>
</protein>
<organism evidence="10 11">
    <name type="scientific">Paenibacillus sepulcri</name>
    <dbReference type="NCBI Taxonomy" id="359917"/>
    <lineage>
        <taxon>Bacteria</taxon>
        <taxon>Bacillati</taxon>
        <taxon>Bacillota</taxon>
        <taxon>Bacilli</taxon>
        <taxon>Bacillales</taxon>
        <taxon>Paenibacillaceae</taxon>
        <taxon>Paenibacillus</taxon>
    </lineage>
</organism>
<dbReference type="PANTHER" id="PTHR43065:SF10">
    <property type="entry name" value="PEROXIDE STRESS-ACTIVATED HISTIDINE KINASE MAK3"/>
    <property type="match status" value="1"/>
</dbReference>
<dbReference type="Proteomes" id="UP001519887">
    <property type="component" value="Unassembled WGS sequence"/>
</dbReference>
<keyword evidence="7" id="KW-0067">ATP-binding</keyword>
<dbReference type="InterPro" id="IPR003594">
    <property type="entry name" value="HATPase_dom"/>
</dbReference>
<accession>A0ABS7C569</accession>
<gene>
    <name evidence="10" type="ORF">K0U00_18735</name>
</gene>
<dbReference type="SMART" id="SM00388">
    <property type="entry name" value="HisKA"/>
    <property type="match status" value="1"/>
</dbReference>
<evidence type="ECO:0000313" key="10">
    <source>
        <dbReference type="EMBL" id="MBW7456068.1"/>
    </source>
</evidence>
<dbReference type="InterPro" id="IPR003661">
    <property type="entry name" value="HisK_dim/P_dom"/>
</dbReference>